<comment type="caution">
    <text evidence="1">The sequence shown here is derived from an EMBL/GenBank/DDBJ whole genome shotgun (WGS) entry which is preliminary data.</text>
</comment>
<accession>A0A5J2RZV2</accession>
<organism evidence="1">
    <name type="scientific">Salmonella muenster</name>
    <dbReference type="NCBI Taxonomy" id="82689"/>
    <lineage>
        <taxon>Bacteria</taxon>
        <taxon>Pseudomonadati</taxon>
        <taxon>Pseudomonadota</taxon>
        <taxon>Gammaproteobacteria</taxon>
        <taxon>Enterobacterales</taxon>
        <taxon>Enterobacteriaceae</taxon>
        <taxon>Salmonella</taxon>
    </lineage>
</organism>
<dbReference type="AlphaFoldDB" id="A0A5J2RZV2"/>
<reference evidence="1" key="1">
    <citation type="submission" date="2018-11" db="EMBL/GenBank/DDBJ databases">
        <authorList>
            <consortium name="NARMS: The National Antimicrobial Resistance Monitoring System"/>
        </authorList>
    </citation>
    <scope>NUCLEOTIDE SEQUENCE</scope>
    <source>
        <strain evidence="1">FSIS11816131</strain>
    </source>
</reference>
<dbReference type="EMBL" id="AAHTBZ010000003">
    <property type="protein sequence ID" value="ECA0462218.1"/>
    <property type="molecule type" value="Genomic_DNA"/>
</dbReference>
<gene>
    <name evidence="1" type="ORF">EIN57_04315</name>
</gene>
<evidence type="ECO:0008006" key="2">
    <source>
        <dbReference type="Google" id="ProtNLM"/>
    </source>
</evidence>
<dbReference type="PROSITE" id="PS51257">
    <property type="entry name" value="PROKAR_LIPOPROTEIN"/>
    <property type="match status" value="1"/>
</dbReference>
<evidence type="ECO:0000313" key="1">
    <source>
        <dbReference type="EMBL" id="ECA0462218.1"/>
    </source>
</evidence>
<protein>
    <recommendedName>
        <fullName evidence="2">Lysis protein</fullName>
    </recommendedName>
</protein>
<proteinExistence type="predicted"/>
<name>A0A5J2RZV2_SALMS</name>
<sequence length="187" mass="20554">MKISYLILIAIFIACIAGGLIWSADHYHGEFLKEQRRADIAEREVEMQGQVIAAQAFNFNRFNLVAENASRLNSLIDAGTEKTVIEYREILRREKTCDLPVPADIAGGLLEYAYRLRASAMHPDSGNADAAGDNAASTSSLTYCQAVLWIKPLLVAIEKANNQLAGVREIESSKKESQLVNLSSSSH</sequence>